<organism evidence="5 6">
    <name type="scientific">Pelagibacterium nitratireducens</name>
    <dbReference type="NCBI Taxonomy" id="1046114"/>
    <lineage>
        <taxon>Bacteria</taxon>
        <taxon>Pseudomonadati</taxon>
        <taxon>Pseudomonadota</taxon>
        <taxon>Alphaproteobacteria</taxon>
        <taxon>Hyphomicrobiales</taxon>
        <taxon>Devosiaceae</taxon>
        <taxon>Pelagibacterium</taxon>
    </lineage>
</organism>
<dbReference type="Pfam" id="PF00248">
    <property type="entry name" value="Aldo_ket_red"/>
    <property type="match status" value="1"/>
</dbReference>
<dbReference type="InterPro" id="IPR023210">
    <property type="entry name" value="NADP_OxRdtase_dom"/>
</dbReference>
<proteinExistence type="inferred from homology"/>
<dbReference type="PROSITE" id="PS00062">
    <property type="entry name" value="ALDOKETO_REDUCTASE_2"/>
    <property type="match status" value="1"/>
</dbReference>
<feature type="domain" description="NADP-dependent oxidoreductase" evidence="4">
    <location>
        <begin position="12"/>
        <end position="257"/>
    </location>
</feature>
<dbReference type="Gene3D" id="3.20.20.100">
    <property type="entry name" value="NADP-dependent oxidoreductase domain"/>
    <property type="match status" value="1"/>
</dbReference>
<dbReference type="EMBL" id="CP146275">
    <property type="protein sequence ID" value="WWT33568.1"/>
    <property type="molecule type" value="Genomic_DNA"/>
</dbReference>
<dbReference type="PRINTS" id="PR00069">
    <property type="entry name" value="ALDKETRDTASE"/>
</dbReference>
<dbReference type="SUPFAM" id="SSF51430">
    <property type="entry name" value="NAD(P)-linked oxidoreductase"/>
    <property type="match status" value="1"/>
</dbReference>
<keyword evidence="6" id="KW-1185">Reference proteome</keyword>
<dbReference type="PIRSF" id="PIRSF000097">
    <property type="entry name" value="AKR"/>
    <property type="match status" value="1"/>
</dbReference>
<reference evidence="5 6" key="1">
    <citation type="submission" date="2024-02" db="EMBL/GenBank/DDBJ databases">
        <title>Complete genome sequence of Pelagibacterium nitratireducens ZH15.</title>
        <authorList>
            <person name="Zhao L.H."/>
        </authorList>
    </citation>
    <scope>NUCLEOTIDE SEQUENCE [LARGE SCALE GENOMIC DNA]</scope>
    <source>
        <strain evidence="5 6">ZH15</strain>
    </source>
</reference>
<sequence>MIATTAHGIPKLGLGTFGRTGEDGVSALLDALEIGYRHIDTAQSYDTESSVGEAVRRSGLARSEVFITTKVADTNLAKADFLPSVEKSLETLGVDGVDLLLIHWPSDKDAVPFEDYMLALAHTQEKDWAKRIGVSNFPIALLEKAETLLGAGALSTNQVELHPFLQSPKLTAYAKEKSLPLTAYMPLAKGKVSKDAVLERIGEKHGVTAAAISLAFLMAEGHVVIPASSSPDRLRENMTAIGVTLDADDMAAIRALDQGGRMIDPDKAPEWDD</sequence>
<protein>
    <submittedName>
        <fullName evidence="5">Aldo/keto reductase</fullName>
    </submittedName>
</protein>
<evidence type="ECO:0000256" key="2">
    <source>
        <dbReference type="ARBA" id="ARBA00022857"/>
    </source>
</evidence>
<dbReference type="PROSITE" id="PS00798">
    <property type="entry name" value="ALDOKETO_REDUCTASE_1"/>
    <property type="match status" value="1"/>
</dbReference>
<comment type="similarity">
    <text evidence="1">Belongs to the aldo/keto reductase family.</text>
</comment>
<keyword evidence="2" id="KW-0521">NADP</keyword>
<accession>A0ABZ2I3R9</accession>
<dbReference type="PANTHER" id="PTHR43827:SF3">
    <property type="entry name" value="NADP-DEPENDENT OXIDOREDUCTASE DOMAIN-CONTAINING PROTEIN"/>
    <property type="match status" value="1"/>
</dbReference>
<name>A0ABZ2I3R9_9HYPH</name>
<dbReference type="InterPro" id="IPR018170">
    <property type="entry name" value="Aldo/ket_reductase_CS"/>
</dbReference>
<dbReference type="InterPro" id="IPR020471">
    <property type="entry name" value="AKR"/>
</dbReference>
<keyword evidence="3" id="KW-0560">Oxidoreductase</keyword>
<evidence type="ECO:0000256" key="1">
    <source>
        <dbReference type="ARBA" id="ARBA00007905"/>
    </source>
</evidence>
<dbReference type="PANTHER" id="PTHR43827">
    <property type="entry name" value="2,5-DIKETO-D-GLUCONIC ACID REDUCTASE"/>
    <property type="match status" value="1"/>
</dbReference>
<evidence type="ECO:0000259" key="4">
    <source>
        <dbReference type="Pfam" id="PF00248"/>
    </source>
</evidence>
<dbReference type="Proteomes" id="UP001369958">
    <property type="component" value="Chromosome"/>
</dbReference>
<evidence type="ECO:0000256" key="3">
    <source>
        <dbReference type="ARBA" id="ARBA00023002"/>
    </source>
</evidence>
<evidence type="ECO:0000313" key="6">
    <source>
        <dbReference type="Proteomes" id="UP001369958"/>
    </source>
</evidence>
<dbReference type="RefSeq" id="WP_338609160.1">
    <property type="nucleotide sequence ID" value="NZ_CP146275.1"/>
</dbReference>
<evidence type="ECO:0000313" key="5">
    <source>
        <dbReference type="EMBL" id="WWT33568.1"/>
    </source>
</evidence>
<gene>
    <name evidence="5" type="ORF">V6617_03660</name>
</gene>
<dbReference type="InterPro" id="IPR036812">
    <property type="entry name" value="NAD(P)_OxRdtase_dom_sf"/>
</dbReference>